<reference evidence="2" key="1">
    <citation type="submission" date="2020-07" db="EMBL/GenBank/DDBJ databases">
        <title>A long reads based de novo assembly of the rainbow trout Arlee double haploid line genome.</title>
        <authorList>
            <person name="Gao G."/>
            <person name="Palti Y."/>
        </authorList>
    </citation>
    <scope>NUCLEOTIDE SEQUENCE [LARGE SCALE GENOMIC DNA]</scope>
</reference>
<sequence length="427" mass="45112">MTQPVERSLFSGDDITCNTNSFVLALHSKQYNVHLIPMEGRPNRGRQTSWKRGGGGGGAGAGAGAGAGGGGGGGAGAGAGGGAGARGGGGAGARGGGGAGGGSDSGTSGGEHRARGRGRYGTGRGKRDHYRGRGRGYQPTPFGRGQDEGNRMDEDEDEGMEVFTKRKLESNWDRYKESEKEEPSDDTPTQRGTDYHVLLESAGDSFTQFRFSEEKEWDIDSLAANQFSAVFVDLPALAQSLQELPLHQRLNLEAELVQVTSPVELPTMTMAPKQNSVALGLFKPPVPGVPAAQKGLSPSLGVSCAVSTAPGAVPLGSSAAKTPVVDEMDKDLDQLLSLQSSDSEPSLSQTGRLVEVPNKPALEEREELVLEEEREELVPEEELKKQETQQAKEEIQKEEVAVPPKAAVAKEVVTEEDLEDWLDSMIS</sequence>
<evidence type="ECO:0000313" key="3">
    <source>
        <dbReference type="Proteomes" id="UP000694395"/>
    </source>
</evidence>
<protein>
    <submittedName>
        <fullName evidence="2">Apoptosis, caspase activation inhibitor</fullName>
    </submittedName>
</protein>
<feature type="compositionally biased region" description="Basic and acidic residues" evidence="1">
    <location>
        <begin position="163"/>
        <end position="181"/>
    </location>
</feature>
<feature type="compositionally biased region" description="Gly residues" evidence="1">
    <location>
        <begin position="52"/>
        <end position="109"/>
    </location>
</feature>
<dbReference type="PANTHER" id="PTHR16524:SF2">
    <property type="entry name" value="CELL DEATH REGULATOR AVEN"/>
    <property type="match status" value="1"/>
</dbReference>
<reference evidence="2" key="2">
    <citation type="submission" date="2025-08" db="UniProtKB">
        <authorList>
            <consortium name="Ensembl"/>
        </authorList>
    </citation>
    <scope>IDENTIFICATION</scope>
</reference>
<feature type="region of interest" description="Disordered" evidence="1">
    <location>
        <begin position="38"/>
        <end position="191"/>
    </location>
</feature>
<dbReference type="PANTHER" id="PTHR16524">
    <property type="entry name" value="CELL DEATH REGULATOR AVEN"/>
    <property type="match status" value="1"/>
</dbReference>
<proteinExistence type="predicted"/>
<dbReference type="GO" id="GO:0010972">
    <property type="term" value="P:negative regulation of G2/M transition of mitotic cell cycle"/>
    <property type="evidence" value="ECO:0007669"/>
    <property type="project" value="TreeGrafter"/>
</dbReference>
<dbReference type="GeneTree" id="ENSGT00390000003299"/>
<feature type="compositionally biased region" description="Basic and acidic residues" evidence="1">
    <location>
        <begin position="381"/>
        <end position="398"/>
    </location>
</feature>
<dbReference type="Ensembl" id="ENSOMYT00000143781.1">
    <property type="protein sequence ID" value="ENSOMYP00000130389.1"/>
    <property type="gene ID" value="ENSOMYG00000062011.1"/>
</dbReference>
<keyword evidence="3" id="KW-1185">Reference proteome</keyword>
<reference evidence="2" key="3">
    <citation type="submission" date="2025-09" db="UniProtKB">
        <authorList>
            <consortium name="Ensembl"/>
        </authorList>
    </citation>
    <scope>IDENTIFICATION</scope>
</reference>
<dbReference type="Proteomes" id="UP000694395">
    <property type="component" value="Chromosome 4"/>
</dbReference>
<gene>
    <name evidence="2" type="primary">aven</name>
</gene>
<dbReference type="AlphaFoldDB" id="A0A8K9XBQ4"/>
<dbReference type="InterPro" id="IPR026187">
    <property type="entry name" value="Aven"/>
</dbReference>
<feature type="compositionally biased region" description="Acidic residues" evidence="1">
    <location>
        <begin position="369"/>
        <end position="380"/>
    </location>
</feature>
<feature type="compositionally biased region" description="Basic residues" evidence="1">
    <location>
        <begin position="114"/>
        <end position="134"/>
    </location>
</feature>
<name>A0A8K9XBQ4_ONCMY</name>
<organism evidence="2 3">
    <name type="scientific">Oncorhynchus mykiss</name>
    <name type="common">Rainbow trout</name>
    <name type="synonym">Salmo gairdneri</name>
    <dbReference type="NCBI Taxonomy" id="8022"/>
    <lineage>
        <taxon>Eukaryota</taxon>
        <taxon>Metazoa</taxon>
        <taxon>Chordata</taxon>
        <taxon>Craniata</taxon>
        <taxon>Vertebrata</taxon>
        <taxon>Euteleostomi</taxon>
        <taxon>Actinopterygii</taxon>
        <taxon>Neopterygii</taxon>
        <taxon>Teleostei</taxon>
        <taxon>Protacanthopterygii</taxon>
        <taxon>Salmoniformes</taxon>
        <taxon>Salmonidae</taxon>
        <taxon>Salmoninae</taxon>
        <taxon>Oncorhynchus</taxon>
    </lineage>
</organism>
<evidence type="ECO:0000256" key="1">
    <source>
        <dbReference type="SAM" id="MobiDB-lite"/>
    </source>
</evidence>
<feature type="region of interest" description="Disordered" evidence="1">
    <location>
        <begin position="369"/>
        <end position="398"/>
    </location>
</feature>
<accession>A0A8K9XBQ4</accession>
<evidence type="ECO:0000313" key="2">
    <source>
        <dbReference type="Ensembl" id="ENSOMYP00000130389.1"/>
    </source>
</evidence>